<dbReference type="Pfam" id="PF13041">
    <property type="entry name" value="PPR_2"/>
    <property type="match status" value="2"/>
</dbReference>
<dbReference type="GO" id="GO:0003723">
    <property type="term" value="F:RNA binding"/>
    <property type="evidence" value="ECO:0007669"/>
    <property type="project" value="InterPro"/>
</dbReference>
<dbReference type="InterPro" id="IPR002885">
    <property type="entry name" value="PPR_rpt"/>
</dbReference>
<evidence type="ECO:0000256" key="2">
    <source>
        <dbReference type="PROSITE-ProRule" id="PRU00708"/>
    </source>
</evidence>
<dbReference type="GO" id="GO:0009451">
    <property type="term" value="P:RNA modification"/>
    <property type="evidence" value="ECO:0007669"/>
    <property type="project" value="InterPro"/>
</dbReference>
<dbReference type="Gene3D" id="1.25.40.10">
    <property type="entry name" value="Tetratricopeptide repeat domain"/>
    <property type="match status" value="3"/>
</dbReference>
<organism evidence="3 4">
    <name type="scientific">Saponaria officinalis</name>
    <name type="common">Common soapwort</name>
    <name type="synonym">Lychnis saponaria</name>
    <dbReference type="NCBI Taxonomy" id="3572"/>
    <lineage>
        <taxon>Eukaryota</taxon>
        <taxon>Viridiplantae</taxon>
        <taxon>Streptophyta</taxon>
        <taxon>Embryophyta</taxon>
        <taxon>Tracheophyta</taxon>
        <taxon>Spermatophyta</taxon>
        <taxon>Magnoliopsida</taxon>
        <taxon>eudicotyledons</taxon>
        <taxon>Gunneridae</taxon>
        <taxon>Pentapetalae</taxon>
        <taxon>Caryophyllales</taxon>
        <taxon>Caryophyllaceae</taxon>
        <taxon>Caryophylleae</taxon>
        <taxon>Saponaria</taxon>
    </lineage>
</organism>
<evidence type="ECO:0000256" key="1">
    <source>
        <dbReference type="ARBA" id="ARBA00022737"/>
    </source>
</evidence>
<dbReference type="PANTHER" id="PTHR47926:SF347">
    <property type="entry name" value="PENTATRICOPEPTIDE REPEAT-CONTAINING PROTEIN"/>
    <property type="match status" value="1"/>
</dbReference>
<dbReference type="NCBIfam" id="TIGR00756">
    <property type="entry name" value="PPR"/>
    <property type="match status" value="2"/>
</dbReference>
<gene>
    <name evidence="3" type="ORF">RND81_09G156600</name>
</gene>
<dbReference type="Proteomes" id="UP001443914">
    <property type="component" value="Unassembled WGS sequence"/>
</dbReference>
<protein>
    <recommendedName>
        <fullName evidence="5">Pentatricopeptide repeat-containing protein</fullName>
    </recommendedName>
</protein>
<dbReference type="InterPro" id="IPR011990">
    <property type="entry name" value="TPR-like_helical_dom_sf"/>
</dbReference>
<name>A0AAW1IMU5_SAPOF</name>
<evidence type="ECO:0008006" key="5">
    <source>
        <dbReference type="Google" id="ProtNLM"/>
    </source>
</evidence>
<dbReference type="AlphaFoldDB" id="A0AAW1IMU5"/>
<accession>A0AAW1IMU5</accession>
<dbReference type="Pfam" id="PF20431">
    <property type="entry name" value="E_motif"/>
    <property type="match status" value="1"/>
</dbReference>
<dbReference type="EMBL" id="JBDFQZ010000009">
    <property type="protein sequence ID" value="KAK9690828.1"/>
    <property type="molecule type" value="Genomic_DNA"/>
</dbReference>
<dbReference type="InterPro" id="IPR046848">
    <property type="entry name" value="E_motif"/>
</dbReference>
<dbReference type="SUPFAM" id="SSF48452">
    <property type="entry name" value="TPR-like"/>
    <property type="match status" value="1"/>
</dbReference>
<dbReference type="Pfam" id="PF01535">
    <property type="entry name" value="PPR"/>
    <property type="match status" value="1"/>
</dbReference>
<dbReference type="PROSITE" id="PS51375">
    <property type="entry name" value="PPR"/>
    <property type="match status" value="2"/>
</dbReference>
<dbReference type="FunFam" id="1.25.40.10:FF:000344">
    <property type="entry name" value="Pentatricopeptide repeat-containing protein"/>
    <property type="match status" value="1"/>
</dbReference>
<sequence>MLVFKHLFFLYPPKINHKKSSISTISSLLNLCNNQHFLKQYHARFILHGHHQNPLLSSKLIEFYAKTGLYSHSLRVFDSILCPSFDLYNRVLQILAISGEFGKTLLFYDKMVSNFMYPDEFLYPFVVRSCREVIDVNLGRKIHGHLIKIGFDLNESVVDELVEFYDELGEFENARKLFDEMPERGLDCWNSAILNCLQNGHVDECFAVFNQMMEDNVRPNSVCVTNLLKASVEVKSLKLGIFVHGVIVVNGLSGGVDLGTALLTMYSKLGSLKNAVLVFEQMLEKNIIVWNLMISAYCRYGHLKKSVDFLREMISEGMKMDVFTALAVIPSIGELKSRQCGSQVHAYCIKNGLDSEILVQNSLIDMYCKVSACKKHPETRVAELAAEKLIALEPTNAGNYVLMSNIYAAAGKWDRVAKMRSVLRDRGLKKTPGCSWVEINGKMHEFRVADTSHPNSEDIYSILRFLEIEIEDVIKLSVLKPSVFDHEIAYQ</sequence>
<keyword evidence="4" id="KW-1185">Reference proteome</keyword>
<feature type="repeat" description="PPR" evidence="2">
    <location>
        <begin position="185"/>
        <end position="219"/>
    </location>
</feature>
<proteinExistence type="predicted"/>
<dbReference type="PANTHER" id="PTHR47926">
    <property type="entry name" value="PENTATRICOPEPTIDE REPEAT-CONTAINING PROTEIN"/>
    <property type="match status" value="1"/>
</dbReference>
<feature type="repeat" description="PPR" evidence="2">
    <location>
        <begin position="286"/>
        <end position="320"/>
    </location>
</feature>
<evidence type="ECO:0000313" key="4">
    <source>
        <dbReference type="Proteomes" id="UP001443914"/>
    </source>
</evidence>
<dbReference type="InterPro" id="IPR046960">
    <property type="entry name" value="PPR_At4g14850-like_plant"/>
</dbReference>
<keyword evidence="1" id="KW-0677">Repeat</keyword>
<evidence type="ECO:0000313" key="3">
    <source>
        <dbReference type="EMBL" id="KAK9690828.1"/>
    </source>
</evidence>
<reference evidence="3" key="1">
    <citation type="submission" date="2024-03" db="EMBL/GenBank/DDBJ databases">
        <title>WGS assembly of Saponaria officinalis var. Norfolk2.</title>
        <authorList>
            <person name="Jenkins J."/>
            <person name="Shu S."/>
            <person name="Grimwood J."/>
            <person name="Barry K."/>
            <person name="Goodstein D."/>
            <person name="Schmutz J."/>
            <person name="Leebens-Mack J."/>
            <person name="Osbourn A."/>
        </authorList>
    </citation>
    <scope>NUCLEOTIDE SEQUENCE [LARGE SCALE GENOMIC DNA]</scope>
    <source>
        <strain evidence="3">JIC</strain>
    </source>
</reference>
<comment type="caution">
    <text evidence="3">The sequence shown here is derived from an EMBL/GenBank/DDBJ whole genome shotgun (WGS) entry which is preliminary data.</text>
</comment>